<evidence type="ECO:0000313" key="5">
    <source>
        <dbReference type="WBParaSite" id="TTAC_0000167001-mRNA-1"/>
    </source>
</evidence>
<reference evidence="3 4" key="2">
    <citation type="submission" date="2018-11" db="EMBL/GenBank/DDBJ databases">
        <authorList>
            <consortium name="Pathogen Informatics"/>
        </authorList>
    </citation>
    <scope>NUCLEOTIDE SEQUENCE [LARGE SCALE GENOMIC DNA]</scope>
</reference>
<feature type="domain" description="Centrosomal CEP44" evidence="2">
    <location>
        <begin position="1"/>
        <end position="55"/>
    </location>
</feature>
<dbReference type="Pfam" id="PF15007">
    <property type="entry name" value="CEP44"/>
    <property type="match status" value="1"/>
</dbReference>
<dbReference type="WBParaSite" id="TTAC_0000167001-mRNA-1">
    <property type="protein sequence ID" value="TTAC_0000167001-mRNA-1"/>
    <property type="gene ID" value="TTAC_0000167001"/>
</dbReference>
<feature type="region of interest" description="Disordered" evidence="1">
    <location>
        <begin position="271"/>
        <end position="328"/>
    </location>
</feature>
<name>A0A0R3WLN2_HYDTA</name>
<keyword evidence="4" id="KW-1185">Reference proteome</keyword>
<dbReference type="InterPro" id="IPR029157">
    <property type="entry name" value="CEP44_CC"/>
</dbReference>
<accession>A0A0R3WLN2</accession>
<gene>
    <name evidence="3" type="ORF">TTAC_LOCUS1657</name>
</gene>
<evidence type="ECO:0000256" key="1">
    <source>
        <dbReference type="SAM" id="MobiDB-lite"/>
    </source>
</evidence>
<feature type="compositionally biased region" description="Polar residues" evidence="1">
    <location>
        <begin position="271"/>
        <end position="282"/>
    </location>
</feature>
<proteinExistence type="predicted"/>
<dbReference type="EMBL" id="UYWX01000432">
    <property type="protein sequence ID" value="VDM18352.1"/>
    <property type="molecule type" value="Genomic_DNA"/>
</dbReference>
<sequence length="478" mass="52027">MESLYRICRDVFSMKPPLSLAQFLTKSFAIKKLKMATEIVKAVGELRKALCRKKSNDCSVLPLVYTSSDGPGRTRQSRTFSCPSLSGSSVLHLPSSSSSQRACSDAAHRTMRRPKWSSSSIIGKGSGGNIENDYLSGLLTALNTLSNQLSQIVDRVAGIESRVFAIEQPVLKAAANRAALLANEANFKAKQKHDSYNAKCGDSHDITGSSLDFVDRENHAQLLEKATQRTFLDIPHSQTKNQLVCLQERPGMPVLISRFLQAFSEPCVSSKINSPFSSSEPSANAFAPSPDRCKSQGAPDGLPSDRHSPRPVGDYNDSSTHPITEDQADITVVHNPVLRQTFKKTVPLYQKGAPNGLQLFSKPVHDEPLPQSLTATAFHEPNTSKSAFTMLQSKSNVCSPFQTINPMRLGSAGRSCDSNSSPKHPTVCFSNEDTLATIMACNDNSNNSFDADQGLEQQVNRIFAMEFTTGPISPKTLT</sequence>
<evidence type="ECO:0000259" key="2">
    <source>
        <dbReference type="Pfam" id="PF15007"/>
    </source>
</evidence>
<feature type="compositionally biased region" description="Low complexity" evidence="1">
    <location>
        <begin position="85"/>
        <end position="99"/>
    </location>
</feature>
<evidence type="ECO:0000313" key="3">
    <source>
        <dbReference type="EMBL" id="VDM18352.1"/>
    </source>
</evidence>
<protein>
    <submittedName>
        <fullName evidence="5">CEP44 domain-containing protein</fullName>
    </submittedName>
</protein>
<dbReference type="Proteomes" id="UP000274429">
    <property type="component" value="Unassembled WGS sequence"/>
</dbReference>
<reference evidence="5" key="1">
    <citation type="submission" date="2017-02" db="UniProtKB">
        <authorList>
            <consortium name="WormBaseParasite"/>
        </authorList>
    </citation>
    <scope>IDENTIFICATION</scope>
</reference>
<dbReference type="OrthoDB" id="259598at2759"/>
<organism evidence="5">
    <name type="scientific">Hydatigena taeniaeformis</name>
    <name type="common">Feline tapeworm</name>
    <name type="synonym">Taenia taeniaeformis</name>
    <dbReference type="NCBI Taxonomy" id="6205"/>
    <lineage>
        <taxon>Eukaryota</taxon>
        <taxon>Metazoa</taxon>
        <taxon>Spiralia</taxon>
        <taxon>Lophotrochozoa</taxon>
        <taxon>Platyhelminthes</taxon>
        <taxon>Cestoda</taxon>
        <taxon>Eucestoda</taxon>
        <taxon>Cyclophyllidea</taxon>
        <taxon>Taeniidae</taxon>
        <taxon>Hydatigera</taxon>
    </lineage>
</organism>
<feature type="region of interest" description="Disordered" evidence="1">
    <location>
        <begin position="85"/>
        <end position="120"/>
    </location>
</feature>
<evidence type="ECO:0000313" key="4">
    <source>
        <dbReference type="Proteomes" id="UP000274429"/>
    </source>
</evidence>
<dbReference type="AlphaFoldDB" id="A0A0R3WLN2"/>